<feature type="compositionally biased region" description="Basic and acidic residues" evidence="1">
    <location>
        <begin position="43"/>
        <end position="54"/>
    </location>
</feature>
<reference evidence="3 4" key="1">
    <citation type="submission" date="2019-01" db="EMBL/GenBank/DDBJ databases">
        <title>Coherence of Microcystis species and biogeography revealed through population genomics.</title>
        <authorList>
            <person name="Perez-Carrascal O.M."/>
            <person name="Terrat Y."/>
            <person name="Giani A."/>
            <person name="Fortin N."/>
            <person name="Tromas N."/>
            <person name="Shapiro B.J."/>
        </authorList>
    </citation>
    <scope>NUCLEOTIDE SEQUENCE [LARGE SCALE GENOMIC DNA]</scope>
    <source>
        <strain evidence="3">Mv_BB_P_19951000_S68D</strain>
    </source>
</reference>
<name>A0A552HQF4_MICVR</name>
<dbReference type="EMBL" id="SFAZ01000174">
    <property type="protein sequence ID" value="TRU73463.1"/>
    <property type="molecule type" value="Genomic_DNA"/>
</dbReference>
<evidence type="ECO:0000313" key="3">
    <source>
        <dbReference type="EMBL" id="TRU73463.1"/>
    </source>
</evidence>
<evidence type="ECO:0000313" key="4">
    <source>
        <dbReference type="Proteomes" id="UP000320674"/>
    </source>
</evidence>
<protein>
    <recommendedName>
        <fullName evidence="2">DUF6444 domain-containing protein</fullName>
    </recommendedName>
</protein>
<comment type="caution">
    <text evidence="3">The sequence shown here is derived from an EMBL/GenBank/DDBJ whole genome shotgun (WGS) entry which is preliminary data.</text>
</comment>
<gene>
    <name evidence="3" type="ORF">EWV77_11630</name>
</gene>
<dbReference type="Proteomes" id="UP000320674">
    <property type="component" value="Unassembled WGS sequence"/>
</dbReference>
<dbReference type="PANTHER" id="PTHR33678">
    <property type="entry name" value="BLL1576 PROTEIN"/>
    <property type="match status" value="1"/>
</dbReference>
<feature type="domain" description="DUF6444" evidence="2">
    <location>
        <begin position="30"/>
        <end position="92"/>
    </location>
</feature>
<accession>A0A552HQF4</accession>
<feature type="region of interest" description="Disordered" evidence="1">
    <location>
        <begin position="43"/>
        <end position="102"/>
    </location>
</feature>
<dbReference type="AlphaFoldDB" id="A0A552HQF4"/>
<evidence type="ECO:0000256" key="1">
    <source>
        <dbReference type="SAM" id="MobiDB-lite"/>
    </source>
</evidence>
<sequence length="187" mass="20660">MKQKEPPPLLDRESLKKLTPEQLVEMVLKLQELVVKQGETIEKLKGNLDKDSKTSSKPPSTDLLRKPEKAKEGEKKEGRGPGGQKGHEGKTRQGFGRIDRSESIKAEKCPHCGSTHLAPGERRQRTLIAQLVERPIEIVEYKQECAYCADCGGQVLGVLPEDVVPGQDLGASLQAMLGWMSHYGHLS</sequence>
<evidence type="ECO:0000259" key="2">
    <source>
        <dbReference type="Pfam" id="PF20042"/>
    </source>
</evidence>
<feature type="compositionally biased region" description="Basic and acidic residues" evidence="1">
    <location>
        <begin position="63"/>
        <end position="102"/>
    </location>
</feature>
<dbReference type="PANTHER" id="PTHR33678:SF2">
    <property type="match status" value="1"/>
</dbReference>
<organism evidence="3 4">
    <name type="scientific">Microcystis viridis Mv_BB_P_19951000_S68D</name>
    <dbReference type="NCBI Taxonomy" id="2486270"/>
    <lineage>
        <taxon>Bacteria</taxon>
        <taxon>Bacillati</taxon>
        <taxon>Cyanobacteriota</taxon>
        <taxon>Cyanophyceae</taxon>
        <taxon>Oscillatoriophycideae</taxon>
        <taxon>Chroococcales</taxon>
        <taxon>Microcystaceae</taxon>
        <taxon>Microcystis</taxon>
    </lineage>
</organism>
<dbReference type="InterPro" id="IPR045618">
    <property type="entry name" value="DUF6444"/>
</dbReference>
<dbReference type="InterPro" id="IPR052344">
    <property type="entry name" value="Transposase-related"/>
</dbReference>
<dbReference type="Pfam" id="PF20042">
    <property type="entry name" value="DUF6444"/>
    <property type="match status" value="1"/>
</dbReference>
<proteinExistence type="predicted"/>